<evidence type="ECO:0000313" key="5">
    <source>
        <dbReference type="Proteomes" id="UP000230069"/>
    </source>
</evidence>
<comment type="subcellular location">
    <subcellularLocation>
        <location evidence="1">Nucleus</location>
    </subcellularLocation>
</comment>
<dbReference type="STRING" id="218851.A0A2G5DH29"/>
<feature type="domain" description="ENT" evidence="3">
    <location>
        <begin position="281"/>
        <end position="339"/>
    </location>
</feature>
<dbReference type="Gene3D" id="1.10.1240.40">
    <property type="entry name" value="ENT domain"/>
    <property type="match status" value="1"/>
</dbReference>
<dbReference type="GO" id="GO:0005634">
    <property type="term" value="C:nucleus"/>
    <property type="evidence" value="ECO:0007669"/>
    <property type="project" value="UniProtKB-SubCell"/>
</dbReference>
<sequence>MRFRFHKGDRVEVFCKKEVPTGSWRCGVIVSGNGHTYYIHYENAFGIAGAPITERVPRKAIRPCPPVNAIESWADGDFVEVFDNSSWKLATVSKVKDMNLFLVKLLGTTQKVEVCRSQLRLPQSWEDEEWVVIQKVSVNSKNGNSDHLSTMRSYHKSLDKESKIRYAREGNFPVESEAGLQISHMGSSKTLKRGSHCNLSHGASQKLRAMEKDGKLERMVTENYNHASIKNRATGFSEINMEKRKRNGDTICSVPRSFEPNDAERSLCSVGSSGTSNKEEIADETHKLALDAYYHTMESLRDYGYISWEQEEMITDLRMKLNISNDEHLEELRKLIAAQ</sequence>
<dbReference type="Pfam" id="PF03735">
    <property type="entry name" value="ENT"/>
    <property type="match status" value="1"/>
</dbReference>
<dbReference type="InterPro" id="IPR005491">
    <property type="entry name" value="ENT_dom"/>
</dbReference>
<evidence type="ECO:0000256" key="2">
    <source>
        <dbReference type="ARBA" id="ARBA00023242"/>
    </source>
</evidence>
<dbReference type="PANTHER" id="PTHR31917">
    <property type="entry name" value="AGENET DOMAIN-CONTAINING PROTEIN-RELATED"/>
    <property type="match status" value="1"/>
</dbReference>
<dbReference type="PANTHER" id="PTHR31917:SF5">
    <property type="entry name" value="OS02G0204500 PROTEIN"/>
    <property type="match status" value="1"/>
</dbReference>
<dbReference type="SMART" id="SM00743">
    <property type="entry name" value="Agenet"/>
    <property type="match status" value="2"/>
</dbReference>
<evidence type="ECO:0000313" key="4">
    <source>
        <dbReference type="EMBL" id="PIA42537.1"/>
    </source>
</evidence>
<accession>A0A2G5DH29</accession>
<dbReference type="SMART" id="SM01191">
    <property type="entry name" value="ENT"/>
    <property type="match status" value="1"/>
</dbReference>
<protein>
    <recommendedName>
        <fullName evidence="3">ENT domain-containing protein</fullName>
    </recommendedName>
</protein>
<dbReference type="InParanoid" id="A0A2G5DH29"/>
<keyword evidence="5" id="KW-1185">Reference proteome</keyword>
<evidence type="ECO:0000256" key="1">
    <source>
        <dbReference type="ARBA" id="ARBA00004123"/>
    </source>
</evidence>
<dbReference type="Pfam" id="PF05641">
    <property type="entry name" value="Agenet"/>
    <property type="match status" value="1"/>
</dbReference>
<dbReference type="AlphaFoldDB" id="A0A2G5DH29"/>
<dbReference type="InterPro" id="IPR014002">
    <property type="entry name" value="Agenet_dom_plant"/>
</dbReference>
<dbReference type="FunCoup" id="A0A2G5DH29">
    <property type="interactions" value="694"/>
</dbReference>
<dbReference type="OrthoDB" id="663550at2759"/>
<gene>
    <name evidence="4" type="ORF">AQUCO_02000171v1</name>
</gene>
<keyword evidence="2" id="KW-0539">Nucleus</keyword>
<evidence type="ECO:0000259" key="3">
    <source>
        <dbReference type="PROSITE" id="PS51138"/>
    </source>
</evidence>
<dbReference type="SUPFAM" id="SSF158639">
    <property type="entry name" value="ENT-like"/>
    <property type="match status" value="1"/>
</dbReference>
<organism evidence="4 5">
    <name type="scientific">Aquilegia coerulea</name>
    <name type="common">Rocky mountain columbine</name>
    <dbReference type="NCBI Taxonomy" id="218851"/>
    <lineage>
        <taxon>Eukaryota</taxon>
        <taxon>Viridiplantae</taxon>
        <taxon>Streptophyta</taxon>
        <taxon>Embryophyta</taxon>
        <taxon>Tracheophyta</taxon>
        <taxon>Spermatophyta</taxon>
        <taxon>Magnoliopsida</taxon>
        <taxon>Ranunculales</taxon>
        <taxon>Ranunculaceae</taxon>
        <taxon>Thalictroideae</taxon>
        <taxon>Aquilegia</taxon>
    </lineage>
</organism>
<reference evidence="4 5" key="1">
    <citation type="submission" date="2017-09" db="EMBL/GenBank/DDBJ databases">
        <title>WGS assembly of Aquilegia coerulea Goldsmith.</title>
        <authorList>
            <person name="Hodges S."/>
            <person name="Kramer E."/>
            <person name="Nordborg M."/>
            <person name="Tomkins J."/>
            <person name="Borevitz J."/>
            <person name="Derieg N."/>
            <person name="Yan J."/>
            <person name="Mihaltcheva S."/>
            <person name="Hayes R.D."/>
            <person name="Rokhsar D."/>
        </authorList>
    </citation>
    <scope>NUCLEOTIDE SEQUENCE [LARGE SCALE GENOMIC DNA]</scope>
    <source>
        <strain evidence="5">cv. Goldsmith</strain>
    </source>
</reference>
<name>A0A2G5DH29_AQUCA</name>
<dbReference type="PROSITE" id="PS51138">
    <property type="entry name" value="ENT"/>
    <property type="match status" value="1"/>
</dbReference>
<dbReference type="InterPro" id="IPR008395">
    <property type="entry name" value="Agenet-like_dom"/>
</dbReference>
<dbReference type="Proteomes" id="UP000230069">
    <property type="component" value="Unassembled WGS sequence"/>
</dbReference>
<dbReference type="EMBL" id="KZ305037">
    <property type="protein sequence ID" value="PIA42537.1"/>
    <property type="molecule type" value="Genomic_DNA"/>
</dbReference>
<dbReference type="Gene3D" id="2.30.30.140">
    <property type="match status" value="1"/>
</dbReference>
<proteinExistence type="predicted"/>
<dbReference type="InterPro" id="IPR036142">
    <property type="entry name" value="ENT_dom-like_sf"/>
</dbReference>